<comment type="catalytic activity">
    <reaction evidence="5 7">
        <text>2-deoxy-D-ribose 5-phosphate = D-glyceraldehyde 3-phosphate + acetaldehyde</text>
        <dbReference type="Rhea" id="RHEA:12821"/>
        <dbReference type="ChEBI" id="CHEBI:15343"/>
        <dbReference type="ChEBI" id="CHEBI:59776"/>
        <dbReference type="ChEBI" id="CHEBI:62877"/>
        <dbReference type="EC" id="4.1.2.4"/>
    </reaction>
</comment>
<dbReference type="AlphaFoldDB" id="A0A0C9PPX3"/>
<dbReference type="PIRSF" id="PIRSF001357">
    <property type="entry name" value="DeoC"/>
    <property type="match status" value="1"/>
</dbReference>
<accession>A0A0C9PPX3</accession>
<dbReference type="GO" id="GO:0009264">
    <property type="term" value="P:deoxyribonucleotide catabolic process"/>
    <property type="evidence" value="ECO:0007669"/>
    <property type="project" value="UniProtKB-UniRule"/>
</dbReference>
<protein>
    <recommendedName>
        <fullName evidence="7">Deoxyribose-phosphate aldolase</fullName>
        <shortName evidence="7">DERA</shortName>
        <ecNumber evidence="7">4.1.2.4</ecNumber>
    </recommendedName>
    <alternativeName>
        <fullName evidence="7">2-deoxy-D-ribose 5-phosphate aldolase</fullName>
    </alternativeName>
    <alternativeName>
        <fullName evidence="7">Phosphodeoxyriboaldolase</fullName>
        <shortName evidence="7">Deoxyriboaldolase</shortName>
    </alternativeName>
</protein>
<dbReference type="EC" id="4.1.2.4" evidence="7"/>
<evidence type="ECO:0000256" key="7">
    <source>
        <dbReference type="HAMAP-Rule" id="MF_00114"/>
    </source>
</evidence>
<keyword evidence="4 7" id="KW-0704">Schiff base</keyword>
<keyword evidence="3 7" id="KW-0456">Lyase</keyword>
<evidence type="ECO:0000256" key="1">
    <source>
        <dbReference type="ARBA" id="ARBA00010936"/>
    </source>
</evidence>
<comment type="caution">
    <text evidence="8">The sequence shown here is derived from an EMBL/GenBank/DDBJ whole genome shotgun (WGS) entry which is preliminary data.</text>
</comment>
<dbReference type="EMBL" id="BAYM01000095">
    <property type="protein sequence ID" value="GAN37056.1"/>
    <property type="molecule type" value="Genomic_DNA"/>
</dbReference>
<dbReference type="UniPathway" id="UPA00002">
    <property type="reaction ID" value="UER00468"/>
</dbReference>
<dbReference type="Proteomes" id="UP000032552">
    <property type="component" value="Unassembled WGS sequence"/>
</dbReference>
<evidence type="ECO:0000256" key="5">
    <source>
        <dbReference type="ARBA" id="ARBA00048791"/>
    </source>
</evidence>
<evidence type="ECO:0000256" key="3">
    <source>
        <dbReference type="ARBA" id="ARBA00023239"/>
    </source>
</evidence>
<gene>
    <name evidence="7" type="primary">deoC</name>
    <name evidence="8" type="ORF">LC0644_1645</name>
</gene>
<evidence type="ECO:0000256" key="2">
    <source>
        <dbReference type="ARBA" id="ARBA00022490"/>
    </source>
</evidence>
<dbReference type="GO" id="GO:0016052">
    <property type="term" value="P:carbohydrate catabolic process"/>
    <property type="evidence" value="ECO:0007669"/>
    <property type="project" value="TreeGrafter"/>
</dbReference>
<comment type="function">
    <text evidence="6 7">Catalyzes a reversible aldol reaction between acetaldehyde and D-glyceraldehyde 3-phosphate to generate 2-deoxy-D-ribose 5-phosphate.</text>
</comment>
<dbReference type="NCBIfam" id="TIGR00126">
    <property type="entry name" value="deoC"/>
    <property type="match status" value="1"/>
</dbReference>
<dbReference type="InterPro" id="IPR013785">
    <property type="entry name" value="Aldolase_TIM"/>
</dbReference>
<sequence>MVACTTPYYLSLSDIHYAKSGMLNVNEFNFGGKIMTAYTLDQFSRMIDHTNLHADATHADLRQLCNEAKQYHFKMVAINQVQSAFCAKQLAGTDIDVGAAIAFPLGQTSIAAKVFETKDALQNGANEIDYVINITALKEQQYSYLENEMRQIVAVCHAVNVPCKVIFETAYLTKPEIIKMATIAKDVGPDFIKTSTGFGPAGATVENVALMKETVGDQVQVKAAGGIRDVDTFLAMIKAGATRIGTSSGVKIIHELKARMGNQSTFTI</sequence>
<dbReference type="HAMAP" id="MF_00114">
    <property type="entry name" value="DeoC_type1"/>
    <property type="match status" value="1"/>
</dbReference>
<dbReference type="Pfam" id="PF01791">
    <property type="entry name" value="DeoC"/>
    <property type="match status" value="1"/>
</dbReference>
<dbReference type="CDD" id="cd00959">
    <property type="entry name" value="DeoC"/>
    <property type="match status" value="1"/>
</dbReference>
<dbReference type="SUPFAM" id="SSF51569">
    <property type="entry name" value="Aldolase"/>
    <property type="match status" value="1"/>
</dbReference>
<evidence type="ECO:0000256" key="4">
    <source>
        <dbReference type="ARBA" id="ARBA00023270"/>
    </source>
</evidence>
<keyword evidence="2 7" id="KW-0963">Cytoplasm</keyword>
<comment type="pathway">
    <text evidence="7">Carbohydrate degradation; 2-deoxy-D-ribose 1-phosphate degradation; D-glyceraldehyde 3-phosphate and acetaldehyde from 2-deoxy-alpha-D-ribose 1-phosphate: step 2/2.</text>
</comment>
<feature type="active site" description="Schiff-base intermediate with acetaldehyde" evidence="7">
    <location>
        <position position="193"/>
    </location>
</feature>
<dbReference type="SMART" id="SM01133">
    <property type="entry name" value="DeoC"/>
    <property type="match status" value="1"/>
</dbReference>
<dbReference type="InterPro" id="IPR011343">
    <property type="entry name" value="DeoC"/>
</dbReference>
<name>A0A0C9PPX3_LACPA</name>
<organism evidence="8 9">
    <name type="scientific">Lacticaseibacillus paracasei NRIC 0644</name>
    <dbReference type="NCBI Taxonomy" id="1435038"/>
    <lineage>
        <taxon>Bacteria</taxon>
        <taxon>Bacillati</taxon>
        <taxon>Bacillota</taxon>
        <taxon>Bacilli</taxon>
        <taxon>Lactobacillales</taxon>
        <taxon>Lactobacillaceae</taxon>
        <taxon>Lacticaseibacillus</taxon>
    </lineage>
</organism>
<dbReference type="Gene3D" id="3.20.20.70">
    <property type="entry name" value="Aldolase class I"/>
    <property type="match status" value="1"/>
</dbReference>
<dbReference type="InterPro" id="IPR028581">
    <property type="entry name" value="DeoC_typeI"/>
</dbReference>
<feature type="active site" description="Proton donor/acceptor" evidence="7">
    <location>
        <position position="129"/>
    </location>
</feature>
<evidence type="ECO:0000313" key="8">
    <source>
        <dbReference type="EMBL" id="GAN37056.1"/>
    </source>
</evidence>
<dbReference type="GO" id="GO:0004139">
    <property type="term" value="F:deoxyribose-phosphate aldolase activity"/>
    <property type="evidence" value="ECO:0007669"/>
    <property type="project" value="UniProtKB-UniRule"/>
</dbReference>
<dbReference type="InterPro" id="IPR002915">
    <property type="entry name" value="DeoC/FbaB/LacD_aldolase"/>
</dbReference>
<reference evidence="9" key="1">
    <citation type="submission" date="2014-05" db="EMBL/GenBank/DDBJ databases">
        <title>Whole genome sequencing of Lactobacillus casei NRIC0644.</title>
        <authorList>
            <person name="Atarashi H."/>
            <person name="Yoshida Y."/>
            <person name="Fujimura S."/>
            <person name="Tanaka N."/>
            <person name="Shiwa Y."/>
            <person name="Yoshikawa H."/>
            <person name="Okada S."/>
            <person name="Nakagawa J."/>
        </authorList>
    </citation>
    <scope>NUCLEOTIDE SEQUENCE [LARGE SCALE GENOMIC DNA]</scope>
    <source>
        <strain evidence="9">NRIC0644</strain>
    </source>
</reference>
<dbReference type="GO" id="GO:0005737">
    <property type="term" value="C:cytoplasm"/>
    <property type="evidence" value="ECO:0007669"/>
    <property type="project" value="UniProtKB-SubCell"/>
</dbReference>
<dbReference type="PANTHER" id="PTHR10889">
    <property type="entry name" value="DEOXYRIBOSE-PHOSPHATE ALDOLASE"/>
    <property type="match status" value="1"/>
</dbReference>
<dbReference type="FunFam" id="3.20.20.70:FF:000044">
    <property type="entry name" value="Deoxyribose-phosphate aldolase"/>
    <property type="match status" value="1"/>
</dbReference>
<evidence type="ECO:0000256" key="6">
    <source>
        <dbReference type="ARBA" id="ARBA00056337"/>
    </source>
</evidence>
<evidence type="ECO:0000313" key="9">
    <source>
        <dbReference type="Proteomes" id="UP000032552"/>
    </source>
</evidence>
<proteinExistence type="inferred from homology"/>
<dbReference type="GO" id="GO:0006018">
    <property type="term" value="P:2-deoxyribose 1-phosphate catabolic process"/>
    <property type="evidence" value="ECO:0007669"/>
    <property type="project" value="UniProtKB-UniRule"/>
</dbReference>
<comment type="similarity">
    <text evidence="1 7">Belongs to the DeoC/FbaB aldolase family. DeoC type 1 subfamily.</text>
</comment>
<feature type="active site" description="Proton donor/acceptor" evidence="7">
    <location>
        <position position="222"/>
    </location>
</feature>
<comment type="subcellular location">
    <subcellularLocation>
        <location evidence="7">Cytoplasm</location>
    </subcellularLocation>
</comment>
<dbReference type="PANTHER" id="PTHR10889:SF1">
    <property type="entry name" value="DEOXYRIBOSE-PHOSPHATE ALDOLASE"/>
    <property type="match status" value="1"/>
</dbReference>